<dbReference type="PROSITE" id="PS50005">
    <property type="entry name" value="TPR"/>
    <property type="match status" value="1"/>
</dbReference>
<dbReference type="GO" id="GO:0005783">
    <property type="term" value="C:endoplasmic reticulum"/>
    <property type="evidence" value="ECO:0007669"/>
    <property type="project" value="TreeGrafter"/>
</dbReference>
<dbReference type="Pfam" id="PF13181">
    <property type="entry name" value="TPR_8"/>
    <property type="match status" value="1"/>
</dbReference>
<protein>
    <submittedName>
        <fullName evidence="5">Aspartyl/asparaginy/proline hydroxylase domain-containing protein</fullName>
    </submittedName>
</protein>
<keyword evidence="4" id="KW-1185">Reference proteome</keyword>
<proteinExistence type="inferred from homology"/>
<feature type="repeat" description="TPR" evidence="2">
    <location>
        <begin position="59"/>
        <end position="92"/>
    </location>
</feature>
<dbReference type="InterPro" id="IPR027443">
    <property type="entry name" value="IPNS-like_sf"/>
</dbReference>
<dbReference type="Pfam" id="PF05118">
    <property type="entry name" value="Asp_Arg_Hydrox"/>
    <property type="match status" value="1"/>
</dbReference>
<dbReference type="InterPro" id="IPR019734">
    <property type="entry name" value="TPR_rpt"/>
</dbReference>
<evidence type="ECO:0000313" key="4">
    <source>
        <dbReference type="Proteomes" id="UP000887574"/>
    </source>
</evidence>
<reference evidence="5" key="1">
    <citation type="submission" date="2022-11" db="UniProtKB">
        <authorList>
            <consortium name="WormBaseParasite"/>
        </authorList>
    </citation>
    <scope>IDENTIFICATION</scope>
</reference>
<dbReference type="Proteomes" id="UP000887574">
    <property type="component" value="Unplaced"/>
</dbReference>
<dbReference type="AlphaFoldDB" id="A0A915CNN7"/>
<evidence type="ECO:0000313" key="5">
    <source>
        <dbReference type="WBParaSite" id="jg10561"/>
    </source>
</evidence>
<dbReference type="InterPro" id="IPR039038">
    <property type="entry name" value="ASPH"/>
</dbReference>
<evidence type="ECO:0000259" key="3">
    <source>
        <dbReference type="Pfam" id="PF05118"/>
    </source>
</evidence>
<dbReference type="WBParaSite" id="jg10561">
    <property type="protein sequence ID" value="jg10561"/>
    <property type="gene ID" value="jg10561"/>
</dbReference>
<dbReference type="InterPro" id="IPR011990">
    <property type="entry name" value="TPR-like_helical_dom_sf"/>
</dbReference>
<sequence>MGRPNDAKNVFENVLNIDPTNNIAQAYYGYILKLYENELEKGVHWMRKGLKAEESILDSKFYFHLGDALTRLGRNQEAYKVYEEAVHLAKIGMFYLTKCSRRTLGTVLVGFGSNRVWQTSEARRKQWIVIREEAVDAWNQFESNFETESNRLSSDAQKVLYLRKERQFQKSACRMLPNTCDILQNLLNDSSCIKDQIKISVMTAGSRLWPHCGTTNYELEAQLGLQTSSEARIRVSQETKGWKAGKFIVFDNSFETEMWFDGAGSHSMRMVLSLNLWHPHVPKKFRENSDEI</sequence>
<keyword evidence="2" id="KW-0802">TPR repeat</keyword>
<dbReference type="GO" id="GO:0062101">
    <property type="term" value="F:peptidyl-aspartic acid 3-dioxygenase activity"/>
    <property type="evidence" value="ECO:0007669"/>
    <property type="project" value="InterPro"/>
</dbReference>
<evidence type="ECO:0000256" key="2">
    <source>
        <dbReference type="PROSITE-ProRule" id="PRU00339"/>
    </source>
</evidence>
<organism evidence="4 5">
    <name type="scientific">Ditylenchus dipsaci</name>
    <dbReference type="NCBI Taxonomy" id="166011"/>
    <lineage>
        <taxon>Eukaryota</taxon>
        <taxon>Metazoa</taxon>
        <taxon>Ecdysozoa</taxon>
        <taxon>Nematoda</taxon>
        <taxon>Chromadorea</taxon>
        <taxon>Rhabditida</taxon>
        <taxon>Tylenchina</taxon>
        <taxon>Tylenchomorpha</taxon>
        <taxon>Sphaerularioidea</taxon>
        <taxon>Anguinidae</taxon>
        <taxon>Anguininae</taxon>
        <taxon>Ditylenchus</taxon>
    </lineage>
</organism>
<dbReference type="PANTHER" id="PTHR12366">
    <property type="entry name" value="ASPARTYL/ASPARAGINYL BETA-HYDROXYLASE"/>
    <property type="match status" value="1"/>
</dbReference>
<name>A0A915CNN7_9BILA</name>
<dbReference type="Gene3D" id="2.60.120.330">
    <property type="entry name" value="B-lactam Antibiotic, Isopenicillin N Synthase, Chain"/>
    <property type="match status" value="1"/>
</dbReference>
<dbReference type="InterPro" id="IPR007803">
    <property type="entry name" value="Asp/Arg/Pro-Hydrxlase"/>
</dbReference>
<feature type="domain" description="Aspartyl/asparaginy/proline hydroxylase" evidence="3">
    <location>
        <begin position="125"/>
        <end position="279"/>
    </location>
</feature>
<comment type="similarity">
    <text evidence="1">Belongs to the aspartyl/asparaginyl beta-hydroxylase family.</text>
</comment>
<accession>A0A915CNN7</accession>
<dbReference type="SUPFAM" id="SSF48452">
    <property type="entry name" value="TPR-like"/>
    <property type="match status" value="1"/>
</dbReference>
<evidence type="ECO:0000256" key="1">
    <source>
        <dbReference type="ARBA" id="ARBA00007730"/>
    </source>
</evidence>
<dbReference type="PANTHER" id="PTHR12366:SF29">
    <property type="entry name" value="ASPARTYL BETA-HYDROXYLASE, ISOFORM L"/>
    <property type="match status" value="1"/>
</dbReference>
<dbReference type="Gene3D" id="1.25.40.10">
    <property type="entry name" value="Tetratricopeptide repeat domain"/>
    <property type="match status" value="1"/>
</dbReference>